<comment type="caution">
    <text evidence="2">The sequence shown here is derived from an EMBL/GenBank/DDBJ whole genome shotgun (WGS) entry which is preliminary data.</text>
</comment>
<dbReference type="Pfam" id="PF12679">
    <property type="entry name" value="ABC2_membrane_2"/>
    <property type="match status" value="1"/>
</dbReference>
<dbReference type="EMBL" id="BJMD01000003">
    <property type="protein sequence ID" value="GEB18012.1"/>
    <property type="molecule type" value="Genomic_DNA"/>
</dbReference>
<evidence type="ECO:0000313" key="2">
    <source>
        <dbReference type="EMBL" id="GEB18012.1"/>
    </source>
</evidence>
<reference evidence="2 3" key="1">
    <citation type="submission" date="2019-06" db="EMBL/GenBank/DDBJ databases">
        <title>Whole genome shotgun sequence of Paenarthrobacter aurescens NBRC 12136.</title>
        <authorList>
            <person name="Hosoyama A."/>
            <person name="Uohara A."/>
            <person name="Ohji S."/>
            <person name="Ichikawa N."/>
        </authorList>
    </citation>
    <scope>NUCLEOTIDE SEQUENCE [LARGE SCALE GENOMIC DNA]</scope>
    <source>
        <strain evidence="2 3">NBRC 12136</strain>
    </source>
</reference>
<dbReference type="GO" id="GO:0005886">
    <property type="term" value="C:plasma membrane"/>
    <property type="evidence" value="ECO:0007669"/>
    <property type="project" value="UniProtKB-SubCell"/>
</dbReference>
<accession>A0A4Y3N8T0</accession>
<protein>
    <submittedName>
        <fullName evidence="2">ABC transporter permease</fullName>
    </submittedName>
</protein>
<evidence type="ECO:0000313" key="3">
    <source>
        <dbReference type="Proteomes" id="UP000317715"/>
    </source>
</evidence>
<dbReference type="PROSITE" id="PS51257">
    <property type="entry name" value="PROKAR_LIPOPROTEIN"/>
    <property type="match status" value="1"/>
</dbReference>
<feature type="transmembrane region" description="Helical" evidence="1">
    <location>
        <begin position="125"/>
        <end position="146"/>
    </location>
</feature>
<organism evidence="2 3">
    <name type="scientific">Paenarthrobacter aurescens</name>
    <name type="common">Arthrobacter aurescens</name>
    <dbReference type="NCBI Taxonomy" id="43663"/>
    <lineage>
        <taxon>Bacteria</taxon>
        <taxon>Bacillati</taxon>
        <taxon>Actinomycetota</taxon>
        <taxon>Actinomycetes</taxon>
        <taxon>Micrococcales</taxon>
        <taxon>Micrococcaceae</taxon>
        <taxon>Paenarthrobacter</taxon>
    </lineage>
</organism>
<name>A0A4Y3N8T0_PAEAU</name>
<keyword evidence="3" id="KW-1185">Reference proteome</keyword>
<feature type="transmembrane region" description="Helical" evidence="1">
    <location>
        <begin position="188"/>
        <end position="208"/>
    </location>
</feature>
<keyword evidence="1" id="KW-0812">Transmembrane</keyword>
<keyword evidence="1" id="KW-1133">Transmembrane helix</keyword>
<dbReference type="AlphaFoldDB" id="A0A4Y3N8T0"/>
<evidence type="ECO:0000256" key="1">
    <source>
        <dbReference type="SAM" id="Phobius"/>
    </source>
</evidence>
<dbReference type="Proteomes" id="UP000317715">
    <property type="component" value="Unassembled WGS sequence"/>
</dbReference>
<dbReference type="RefSeq" id="WP_141281783.1">
    <property type="nucleotide sequence ID" value="NZ_BAAAWK010000001.1"/>
</dbReference>
<feature type="transmembrane region" description="Helical" evidence="1">
    <location>
        <begin position="20"/>
        <end position="37"/>
    </location>
</feature>
<dbReference type="OrthoDB" id="3686802at2"/>
<gene>
    <name evidence="2" type="ORF">AAU01_07670</name>
</gene>
<dbReference type="GeneID" id="97301891"/>
<sequence length="266" mass="27318">MPKVLPLFTKALTDSWRSTLAWAAGLSAACMLYLPLYPSIGGSAQMQDLINALPPEMTKALNYDQIASGPGYTQATMFGLIGFLLMSMASVGWGAAAVGGDEESGLLELTLAHSVTRVQVVLERALAIVVRIALLSLLVFVLVLGLNGPAQLGIDVGHLAGAVLLFAALALLSGTAALCAGALSGRKVYGIAAGAAVAVLGYVFNAVGRQSPDVEWLLNLSPYHWAYGNSPVANGADVAATLGLYGISAALIVLGAVALQRRDVGV</sequence>
<proteinExistence type="predicted"/>
<dbReference type="GO" id="GO:0140359">
    <property type="term" value="F:ABC-type transporter activity"/>
    <property type="evidence" value="ECO:0007669"/>
    <property type="project" value="InterPro"/>
</dbReference>
<keyword evidence="1" id="KW-0472">Membrane</keyword>
<feature type="transmembrane region" description="Helical" evidence="1">
    <location>
        <begin position="238"/>
        <end position="259"/>
    </location>
</feature>
<feature type="transmembrane region" description="Helical" evidence="1">
    <location>
        <begin position="158"/>
        <end position="181"/>
    </location>
</feature>